<evidence type="ECO:0000313" key="2">
    <source>
        <dbReference type="EMBL" id="GAA1962328.1"/>
    </source>
</evidence>
<keyword evidence="1" id="KW-0732">Signal</keyword>
<sequence>MAAPVAGVVLAGLAVAMPGDAAASEPGAGPLDPALVLASSELPAVGLPWTDDRPVRRNVFAWDTGGIGICSPFSGPPLYQSVNLRDEESAGRTDSNDYYTATTWVARHSSASDAAGAKARWAADLASCPDRLGPPGQDNGAFFVSSTAKVDTVGGVDVWGVHWGSGYLPPNKEGYVQTFAIQQDDLLYVVTVHHQAAVTPPHPAIPARDTVLAAKRRLGL</sequence>
<dbReference type="EMBL" id="BAAANN010000013">
    <property type="protein sequence ID" value="GAA1962328.1"/>
    <property type="molecule type" value="Genomic_DNA"/>
</dbReference>
<gene>
    <name evidence="2" type="ORF">GCM10009754_36950</name>
</gene>
<organism evidence="2 3">
    <name type="scientific">Amycolatopsis minnesotensis</name>
    <dbReference type="NCBI Taxonomy" id="337894"/>
    <lineage>
        <taxon>Bacteria</taxon>
        <taxon>Bacillati</taxon>
        <taxon>Actinomycetota</taxon>
        <taxon>Actinomycetes</taxon>
        <taxon>Pseudonocardiales</taxon>
        <taxon>Pseudonocardiaceae</taxon>
        <taxon>Amycolatopsis</taxon>
    </lineage>
</organism>
<protein>
    <recommendedName>
        <fullName evidence="4">PknH-like extracellular domain-containing protein</fullName>
    </recommendedName>
</protein>
<accession>A0ABN2R2C4</accession>
<comment type="caution">
    <text evidence="2">The sequence shown here is derived from an EMBL/GenBank/DDBJ whole genome shotgun (WGS) entry which is preliminary data.</text>
</comment>
<reference evidence="2 3" key="1">
    <citation type="journal article" date="2019" name="Int. J. Syst. Evol. Microbiol.">
        <title>The Global Catalogue of Microorganisms (GCM) 10K type strain sequencing project: providing services to taxonomists for standard genome sequencing and annotation.</title>
        <authorList>
            <consortium name="The Broad Institute Genomics Platform"/>
            <consortium name="The Broad Institute Genome Sequencing Center for Infectious Disease"/>
            <person name="Wu L."/>
            <person name="Ma J."/>
        </authorList>
    </citation>
    <scope>NUCLEOTIDE SEQUENCE [LARGE SCALE GENOMIC DNA]</scope>
    <source>
        <strain evidence="2 3">JCM 14545</strain>
    </source>
</reference>
<proteinExistence type="predicted"/>
<evidence type="ECO:0008006" key="4">
    <source>
        <dbReference type="Google" id="ProtNLM"/>
    </source>
</evidence>
<name>A0ABN2R2C4_9PSEU</name>
<feature type="signal peptide" evidence="1">
    <location>
        <begin position="1"/>
        <end position="21"/>
    </location>
</feature>
<evidence type="ECO:0000313" key="3">
    <source>
        <dbReference type="Proteomes" id="UP001501116"/>
    </source>
</evidence>
<dbReference type="RefSeq" id="WP_344419754.1">
    <property type="nucleotide sequence ID" value="NZ_BAAANN010000013.1"/>
</dbReference>
<dbReference type="Proteomes" id="UP001501116">
    <property type="component" value="Unassembled WGS sequence"/>
</dbReference>
<keyword evidence="3" id="KW-1185">Reference proteome</keyword>
<feature type="chain" id="PRO_5046493892" description="PknH-like extracellular domain-containing protein" evidence="1">
    <location>
        <begin position="22"/>
        <end position="220"/>
    </location>
</feature>
<evidence type="ECO:0000256" key="1">
    <source>
        <dbReference type="SAM" id="SignalP"/>
    </source>
</evidence>